<feature type="domain" description="Fatty acid desaturase" evidence="2">
    <location>
        <begin position="50"/>
        <end position="274"/>
    </location>
</feature>
<protein>
    <recommendedName>
        <fullName evidence="2">Fatty acid desaturase domain-containing protein</fullName>
    </recommendedName>
</protein>
<dbReference type="GO" id="GO:0008610">
    <property type="term" value="P:lipid biosynthetic process"/>
    <property type="evidence" value="ECO:0007669"/>
    <property type="project" value="UniProtKB-ARBA"/>
</dbReference>
<comment type="caution">
    <text evidence="3">The sequence shown here is derived from an EMBL/GenBank/DDBJ whole genome shotgun (WGS) entry which is preliminary data.</text>
</comment>
<reference evidence="4" key="1">
    <citation type="journal article" date="2017" name="Proc. Natl. Acad. Sci. U.S.A.">
        <title>Simulation of Deepwater Horizon oil plume reveals substrate specialization within a complex community of hydrocarbon-degraders.</title>
        <authorList>
            <person name="Hu P."/>
            <person name="Dubinsky E.A."/>
            <person name="Probst A.J."/>
            <person name="Wang J."/>
            <person name="Sieber C.M.K."/>
            <person name="Tom L.M."/>
            <person name="Gardinali P."/>
            <person name="Banfield J.F."/>
            <person name="Atlas R.M."/>
            <person name="Andersen G.L."/>
        </authorList>
    </citation>
    <scope>NUCLEOTIDE SEQUENCE [LARGE SCALE GENOMIC DNA]</scope>
</reference>
<evidence type="ECO:0000313" key="4">
    <source>
        <dbReference type="Proteomes" id="UP000196531"/>
    </source>
</evidence>
<keyword evidence="1" id="KW-0472">Membrane</keyword>
<name>A0A1Y5F4I4_9BACT</name>
<feature type="transmembrane region" description="Helical" evidence="1">
    <location>
        <begin position="194"/>
        <end position="214"/>
    </location>
</feature>
<dbReference type="InterPro" id="IPR005804">
    <property type="entry name" value="FA_desaturase_dom"/>
</dbReference>
<evidence type="ECO:0000313" key="3">
    <source>
        <dbReference type="EMBL" id="OUR95374.1"/>
    </source>
</evidence>
<feature type="transmembrane region" description="Helical" evidence="1">
    <location>
        <begin position="27"/>
        <end position="46"/>
    </location>
</feature>
<accession>A0A1Y5F4I4</accession>
<sequence length="315" mass="36791">MKRNINPVNPLDRETLKKFTTLSTFKGVGFILLDYIMIAAMIYTAIRIGHWAGYLIAIPLIANRQHSLLIQMHDAAHENISKNKKLNDLVGEVLTAWPMFIRMESYRTIHNKHHSFTNTKKDPDYIEERFPQSREKIIPMLLKDILGLGIFGQFKNMKRLKAPITLRTKIARLVFFTTLVATITYFGVWKHYLLLWIVPLFTWLKFILHIRSIADHSGPDLQLKAHPFNTRTIVPSLFDRLFLAPRNCSYHMAHSIYARVPNYNLKACHKEIMKLEVFQKESRITMGYHNLMKEFPKNESDVKEASFDFFAASKL</sequence>
<feature type="transmembrane region" description="Helical" evidence="1">
    <location>
        <begin position="170"/>
        <end position="188"/>
    </location>
</feature>
<dbReference type="EMBL" id="MAAO01000008">
    <property type="protein sequence ID" value="OUR95374.1"/>
    <property type="molecule type" value="Genomic_DNA"/>
</dbReference>
<dbReference type="PANTHER" id="PTHR19353:SF19">
    <property type="entry name" value="DELTA(5) FATTY ACID DESATURASE C-RELATED"/>
    <property type="match status" value="1"/>
</dbReference>
<evidence type="ECO:0000259" key="2">
    <source>
        <dbReference type="Pfam" id="PF00487"/>
    </source>
</evidence>
<dbReference type="Pfam" id="PF00487">
    <property type="entry name" value="FA_desaturase"/>
    <property type="match status" value="1"/>
</dbReference>
<gene>
    <name evidence="3" type="ORF">A9Q84_16185</name>
</gene>
<organism evidence="3 4">
    <name type="scientific">Halobacteriovorax marinus</name>
    <dbReference type="NCBI Taxonomy" id="97084"/>
    <lineage>
        <taxon>Bacteria</taxon>
        <taxon>Pseudomonadati</taxon>
        <taxon>Bdellovibrionota</taxon>
        <taxon>Bacteriovoracia</taxon>
        <taxon>Bacteriovoracales</taxon>
        <taxon>Halobacteriovoraceae</taxon>
        <taxon>Halobacteriovorax</taxon>
    </lineage>
</organism>
<dbReference type="PANTHER" id="PTHR19353">
    <property type="entry name" value="FATTY ACID DESATURASE 2"/>
    <property type="match status" value="1"/>
</dbReference>
<keyword evidence="1" id="KW-0812">Transmembrane</keyword>
<dbReference type="GO" id="GO:0016717">
    <property type="term" value="F:oxidoreductase activity, acting on paired donors, with oxidation of a pair of donors resulting in the reduction of molecular oxygen to two molecules of water"/>
    <property type="evidence" value="ECO:0007669"/>
    <property type="project" value="TreeGrafter"/>
</dbReference>
<dbReference type="InterPro" id="IPR012171">
    <property type="entry name" value="Fatty_acid_desaturase"/>
</dbReference>
<dbReference type="GO" id="GO:0016020">
    <property type="term" value="C:membrane"/>
    <property type="evidence" value="ECO:0007669"/>
    <property type="project" value="TreeGrafter"/>
</dbReference>
<dbReference type="AlphaFoldDB" id="A0A1Y5F4I4"/>
<dbReference type="CDD" id="cd03510">
    <property type="entry name" value="Rhizobitoxine-FADS-like"/>
    <property type="match status" value="1"/>
</dbReference>
<dbReference type="Proteomes" id="UP000196531">
    <property type="component" value="Unassembled WGS sequence"/>
</dbReference>
<keyword evidence="1" id="KW-1133">Transmembrane helix</keyword>
<proteinExistence type="predicted"/>
<evidence type="ECO:0000256" key="1">
    <source>
        <dbReference type="SAM" id="Phobius"/>
    </source>
</evidence>